<dbReference type="InterPro" id="IPR027417">
    <property type="entry name" value="P-loop_NTPase"/>
</dbReference>
<evidence type="ECO:0000313" key="3">
    <source>
        <dbReference type="Proteomes" id="UP000053660"/>
    </source>
</evidence>
<reference evidence="2 3" key="1">
    <citation type="submission" date="2014-03" db="EMBL/GenBank/DDBJ databases">
        <title>Draft genome of the hookworm Oesophagostomum dentatum.</title>
        <authorList>
            <person name="Mitreva M."/>
        </authorList>
    </citation>
    <scope>NUCLEOTIDE SEQUENCE [LARGE SCALE GENOMIC DNA]</scope>
    <source>
        <strain evidence="2 3">OD-Hann</strain>
    </source>
</reference>
<keyword evidence="3" id="KW-1185">Reference proteome</keyword>
<name>A0A0B1T901_OESDE</name>
<proteinExistence type="predicted"/>
<feature type="transmembrane region" description="Helical" evidence="1">
    <location>
        <begin position="217"/>
        <end position="239"/>
    </location>
</feature>
<keyword evidence="1" id="KW-1133">Transmembrane helix</keyword>
<evidence type="ECO:0000313" key="2">
    <source>
        <dbReference type="EMBL" id="KHJ92282.1"/>
    </source>
</evidence>
<gene>
    <name evidence="2" type="ORF">OESDEN_07834</name>
</gene>
<dbReference type="EMBL" id="KN551457">
    <property type="protein sequence ID" value="KHJ92282.1"/>
    <property type="molecule type" value="Genomic_DNA"/>
</dbReference>
<protein>
    <submittedName>
        <fullName evidence="2">Uncharacterized protein</fullName>
    </submittedName>
</protein>
<evidence type="ECO:0000256" key="1">
    <source>
        <dbReference type="SAM" id="Phobius"/>
    </source>
</evidence>
<sequence>MRSKSVHQLQSLLSQWTCITHIHCHGSEEAGVLGAIEQTLDKLRKSDESAVYAVVNCLIVNGSLAALIDELLRGLNLKRHGKVETIEKLATFLASHLFSSKEKVKVTIVLDQAQALSSLPMSTMKSLLSLPKSISLTCQNLPHEPLIRFITYSELPWNWIHLLNTISWPISIAFESPTEEESIDLLADYLKEDGISRKLIEYVVKAVFFECRDINRILEIVSLHAIAYLRLFSIFWFSYPYLN</sequence>
<keyword evidence="1" id="KW-0812">Transmembrane</keyword>
<dbReference type="AlphaFoldDB" id="A0A0B1T901"/>
<organism evidence="2 3">
    <name type="scientific">Oesophagostomum dentatum</name>
    <name type="common">Nodular worm</name>
    <dbReference type="NCBI Taxonomy" id="61180"/>
    <lineage>
        <taxon>Eukaryota</taxon>
        <taxon>Metazoa</taxon>
        <taxon>Ecdysozoa</taxon>
        <taxon>Nematoda</taxon>
        <taxon>Chromadorea</taxon>
        <taxon>Rhabditida</taxon>
        <taxon>Rhabditina</taxon>
        <taxon>Rhabditomorpha</taxon>
        <taxon>Strongyloidea</taxon>
        <taxon>Strongylidae</taxon>
        <taxon>Oesophagostomum</taxon>
    </lineage>
</organism>
<accession>A0A0B1T901</accession>
<dbReference type="Proteomes" id="UP000053660">
    <property type="component" value="Unassembled WGS sequence"/>
</dbReference>
<dbReference type="OrthoDB" id="365981at2759"/>
<dbReference type="SUPFAM" id="SSF52540">
    <property type="entry name" value="P-loop containing nucleoside triphosphate hydrolases"/>
    <property type="match status" value="1"/>
</dbReference>
<keyword evidence="1" id="KW-0472">Membrane</keyword>